<name>A0A1E5CX05_9VIBR</name>
<feature type="transmembrane region" description="Helical" evidence="1">
    <location>
        <begin position="333"/>
        <end position="361"/>
    </location>
</feature>
<keyword evidence="1" id="KW-0472">Membrane</keyword>
<evidence type="ECO:0000256" key="1">
    <source>
        <dbReference type="SAM" id="Phobius"/>
    </source>
</evidence>
<sequence length="447" mass="48807">MTDDRWVHVGNAKTTEAKDKEPVELHVSAGNMFWADDQSGQGLDIQFAVNGKRSPSLPKEFTPKATLIPNTVGGTCNSLELYVNGQGYTILEEFPTQGIKAPGDLRAAILTCPAQPKHQKTFLKPNDSDSEVITFLKSSASLVLPESLLGEVFNIDEVSEEVISALYDTLAENSLLELYDHLSDSNRDQNATATMMVQTVNHGKAYSYYKNKYGVDAAKAYLKEFIVQGKFSVKRMSQWGGKLGVVFKGDRRNRVFLTGINYGIDGDKVQTVSSVIQMSDDIKSANWWGFTKNASSSANPFKGTNIISFVFVASFDVYEFFTKDIGEQNIAEFLGALGVTTAKLFISGAIATLILSSAVILLGVYGVAVSSFILLASIAGVSFGIGWGVDYFDEEFGIKSGVKDFLNEAFPKLTIENMTNKDINKNKRDIDDHIGQSAMHGSGFLGF</sequence>
<evidence type="ECO:0000313" key="2">
    <source>
        <dbReference type="EMBL" id="OEE75046.1"/>
    </source>
</evidence>
<dbReference type="Proteomes" id="UP000094165">
    <property type="component" value="Unassembled WGS sequence"/>
</dbReference>
<protein>
    <submittedName>
        <fullName evidence="2">Uncharacterized protein</fullName>
    </submittedName>
</protein>
<proteinExistence type="predicted"/>
<gene>
    <name evidence="2" type="ORF">A130_17395</name>
</gene>
<keyword evidence="1" id="KW-1133">Transmembrane helix</keyword>
<evidence type="ECO:0000313" key="3">
    <source>
        <dbReference type="Proteomes" id="UP000094165"/>
    </source>
</evidence>
<keyword evidence="1" id="KW-0812">Transmembrane</keyword>
<reference evidence="2 3" key="1">
    <citation type="journal article" date="2012" name="Science">
        <title>Ecological populations of bacteria act as socially cohesive units of antibiotic production and resistance.</title>
        <authorList>
            <person name="Cordero O.X."/>
            <person name="Wildschutte H."/>
            <person name="Kirkup B."/>
            <person name="Proehl S."/>
            <person name="Ngo L."/>
            <person name="Hussain F."/>
            <person name="Le Roux F."/>
            <person name="Mincer T."/>
            <person name="Polz M.F."/>
        </authorList>
    </citation>
    <scope>NUCLEOTIDE SEQUENCE [LARGE SCALE GENOMIC DNA]</scope>
    <source>
        <strain evidence="2 3">FF-238</strain>
    </source>
</reference>
<feature type="transmembrane region" description="Helical" evidence="1">
    <location>
        <begin position="367"/>
        <end position="389"/>
    </location>
</feature>
<keyword evidence="3" id="KW-1185">Reference proteome</keyword>
<dbReference type="RefSeq" id="WP_017054496.1">
    <property type="nucleotide sequence ID" value="NZ_AJYW02000167.1"/>
</dbReference>
<dbReference type="AlphaFoldDB" id="A0A1E5CX05"/>
<accession>A0A1E5CX05</accession>
<comment type="caution">
    <text evidence="2">The sequence shown here is derived from an EMBL/GenBank/DDBJ whole genome shotgun (WGS) entry which is preliminary data.</text>
</comment>
<organism evidence="2 3">
    <name type="scientific">Vibrio genomosp. F6 str. FF-238</name>
    <dbReference type="NCBI Taxonomy" id="1191298"/>
    <lineage>
        <taxon>Bacteria</taxon>
        <taxon>Pseudomonadati</taxon>
        <taxon>Pseudomonadota</taxon>
        <taxon>Gammaproteobacteria</taxon>
        <taxon>Vibrionales</taxon>
        <taxon>Vibrionaceae</taxon>
        <taxon>Vibrio</taxon>
    </lineage>
</organism>
<dbReference type="EMBL" id="AJYW02000167">
    <property type="protein sequence ID" value="OEE75046.1"/>
    <property type="molecule type" value="Genomic_DNA"/>
</dbReference>